<evidence type="ECO:0000256" key="10">
    <source>
        <dbReference type="PROSITE-ProRule" id="PRU01360"/>
    </source>
</evidence>
<accession>F2NIC8</accession>
<dbReference type="KEGG" id="dao:Desac_2510"/>
<evidence type="ECO:0000256" key="11">
    <source>
        <dbReference type="RuleBase" id="RU003357"/>
    </source>
</evidence>
<dbReference type="PANTHER" id="PTHR30069">
    <property type="entry name" value="TONB-DEPENDENT OUTER MEMBRANE RECEPTOR"/>
    <property type="match status" value="1"/>
</dbReference>
<sequence length="774" mass="86327">MVKLRYVCFLALLLGGFIIRAVPLIAADSDEAVNQSTVVTAEEEKKKAESASAAAAAKIEEPIFITATKTPRNPDDIPASITIVTDKDIERQNILTADKALQQVPGAFDRRGKGWADSNANVNLRGFPASNQVRTLILLDGQTTSNGYSTTTPWNSIPVDEIERIEVVKGPFSSLYGGNAMGGVVNILTKTPQKFEALADVSYGRYDTWSTYFSIGDRFADKISLKASYLYQDTSGYPTSMVNKAATTGTAADQVVGWIPSSSTTGNPTNIIGDQGDNHYYNSSVNTKLSWDILPGHKMDFSALLNWNQYDYGQFNSYLTSVATGQTVTTGTYQLAGTTNQRFSSLTPYSFLAYSGVGREHTAIYNLRTEHKLTESTQLKFRAGLLNQPHNWYTQPSSGSTYEGGAGTLNTTPSKSWSAEVLVEQAIGSKQALTGGLAYQSDWACTKVYTINNWRDPDSKLNMTSQAGGRDLILGAYLQDEIFWHPKFSTVIGARLDFWQAYGGMYQEAATQPITNLSTRSRVSFNPKIAFLYRPYDWMSWRTSVGTAFRPPNIYELYRTWQSGTYTYKSNPNLDPETTLSWEVGTTIKPFKGNVFTATFFDNHVDDMIIRVNDPTDPTGKTQIYQNAGEVRILGVEVETTQEVFSWLDVFGNMTLLDARVLKQNYNPIVEGKKLTYVPRQQFNFGFNAHYKMFNGNLTGRYVSKMYTKDDNSDTYNGVYGSYDPFFTLDGKITVTPVKYASISFSVDNILDREYFYSYLTPGRVCWIQAKLTY</sequence>
<proteinExistence type="inferred from homology"/>
<evidence type="ECO:0000256" key="7">
    <source>
        <dbReference type="ARBA" id="ARBA00023136"/>
    </source>
</evidence>
<keyword evidence="7 10" id="KW-0472">Membrane</keyword>
<evidence type="ECO:0000256" key="5">
    <source>
        <dbReference type="ARBA" id="ARBA00022729"/>
    </source>
</evidence>
<dbReference type="InterPro" id="IPR039426">
    <property type="entry name" value="TonB-dep_rcpt-like"/>
</dbReference>
<evidence type="ECO:0000256" key="8">
    <source>
        <dbReference type="ARBA" id="ARBA00023170"/>
    </source>
</evidence>
<dbReference type="Pfam" id="PF07715">
    <property type="entry name" value="Plug"/>
    <property type="match status" value="1"/>
</dbReference>
<evidence type="ECO:0000256" key="6">
    <source>
        <dbReference type="ARBA" id="ARBA00023077"/>
    </source>
</evidence>
<reference evidence="14 15" key="1">
    <citation type="journal article" date="2011" name="Stand. Genomic Sci.">
        <title>Complete genome sequence of the acetate-degrading sulfate reducer Desulfobacca acetoxidans type strain (ASRB2).</title>
        <authorList>
            <person name="Goker M."/>
            <person name="Teshima H."/>
            <person name="Lapidus A."/>
            <person name="Nolan M."/>
            <person name="Lucas S."/>
            <person name="Hammon N."/>
            <person name="Deshpande S."/>
            <person name="Cheng J.F."/>
            <person name="Tapia R."/>
            <person name="Han C."/>
            <person name="Goodwin L."/>
            <person name="Pitluck S."/>
            <person name="Huntemann M."/>
            <person name="Liolios K."/>
            <person name="Ivanova N."/>
            <person name="Pagani I."/>
            <person name="Mavromatis K."/>
            <person name="Ovchinikova G."/>
            <person name="Pati A."/>
            <person name="Chen A."/>
            <person name="Palaniappan K."/>
            <person name="Land M."/>
            <person name="Hauser L."/>
            <person name="Brambilla E.M."/>
            <person name="Rohde M."/>
            <person name="Spring S."/>
            <person name="Detter J.C."/>
            <person name="Woyke T."/>
            <person name="Bristow J."/>
            <person name="Eisen J.A."/>
            <person name="Markowitz V."/>
            <person name="Hugenholtz P."/>
            <person name="Kyrpides N.C."/>
            <person name="Klenk H.P."/>
        </authorList>
    </citation>
    <scope>NUCLEOTIDE SEQUENCE [LARGE SCALE GENOMIC DNA]</scope>
    <source>
        <strain evidence="15">ATCC 700848 / DSM 11109 / ASRB2</strain>
    </source>
</reference>
<dbReference type="AlphaFoldDB" id="F2NIC8"/>
<keyword evidence="3 10" id="KW-1134">Transmembrane beta strand</keyword>
<dbReference type="STRING" id="880072.Desac_2510"/>
<keyword evidence="8 14" id="KW-0675">Receptor</keyword>
<dbReference type="Gene3D" id="2.170.130.10">
    <property type="entry name" value="TonB-dependent receptor, plug domain"/>
    <property type="match status" value="1"/>
</dbReference>
<keyword evidence="2 10" id="KW-0813">Transport</keyword>
<protein>
    <submittedName>
        <fullName evidence="14">TonB-dependent receptor</fullName>
    </submittedName>
</protein>
<comment type="similarity">
    <text evidence="10 11">Belongs to the TonB-dependent receptor family.</text>
</comment>
<dbReference type="InterPro" id="IPR036942">
    <property type="entry name" value="Beta-barrel_TonB_sf"/>
</dbReference>
<dbReference type="InterPro" id="IPR037066">
    <property type="entry name" value="Plug_dom_sf"/>
</dbReference>
<dbReference type="InterPro" id="IPR000531">
    <property type="entry name" value="Beta-barrel_TonB"/>
</dbReference>
<evidence type="ECO:0000259" key="13">
    <source>
        <dbReference type="Pfam" id="PF07715"/>
    </source>
</evidence>
<reference evidence="15" key="2">
    <citation type="submission" date="2011-03" db="EMBL/GenBank/DDBJ databases">
        <title>The complete genome of Desulfobacca acetoxidans DSM 11109.</title>
        <authorList>
            <consortium name="US DOE Joint Genome Institute (JGI-PGF)"/>
            <person name="Lucas S."/>
            <person name="Copeland A."/>
            <person name="Lapidus A."/>
            <person name="Bruce D."/>
            <person name="Goodwin L."/>
            <person name="Pitluck S."/>
            <person name="Peters L."/>
            <person name="Kyrpides N."/>
            <person name="Mavromatis K."/>
            <person name="Ivanova N."/>
            <person name="Ovchinnikova G."/>
            <person name="Teshima H."/>
            <person name="Detter J.C."/>
            <person name="Han C."/>
            <person name="Land M."/>
            <person name="Hauser L."/>
            <person name="Markowitz V."/>
            <person name="Cheng J.-F."/>
            <person name="Hugenholtz P."/>
            <person name="Woyke T."/>
            <person name="Wu D."/>
            <person name="Spring S."/>
            <person name="Schueler E."/>
            <person name="Brambilla E."/>
            <person name="Klenk H.-P."/>
            <person name="Eisen J.A."/>
        </authorList>
    </citation>
    <scope>NUCLEOTIDE SEQUENCE [LARGE SCALE GENOMIC DNA]</scope>
    <source>
        <strain evidence="15">ATCC 700848 / DSM 11109 / ASRB2</strain>
    </source>
</reference>
<evidence type="ECO:0000313" key="15">
    <source>
        <dbReference type="Proteomes" id="UP000000483"/>
    </source>
</evidence>
<dbReference type="PROSITE" id="PS52016">
    <property type="entry name" value="TONB_DEPENDENT_REC_3"/>
    <property type="match status" value="1"/>
</dbReference>
<dbReference type="PANTHER" id="PTHR30069:SF29">
    <property type="entry name" value="HEMOGLOBIN AND HEMOGLOBIN-HAPTOGLOBIN-BINDING PROTEIN 1-RELATED"/>
    <property type="match status" value="1"/>
</dbReference>
<feature type="domain" description="TonB-dependent receptor-like beta-barrel" evidence="12">
    <location>
        <begin position="334"/>
        <end position="750"/>
    </location>
</feature>
<comment type="subcellular location">
    <subcellularLocation>
        <location evidence="1 10">Cell outer membrane</location>
        <topology evidence="1 10">Multi-pass membrane protein</topology>
    </subcellularLocation>
</comment>
<dbReference type="HOGENOM" id="CLU_008287_18_1_7"/>
<keyword evidence="9 10" id="KW-0998">Cell outer membrane</keyword>
<evidence type="ECO:0000256" key="2">
    <source>
        <dbReference type="ARBA" id="ARBA00022448"/>
    </source>
</evidence>
<dbReference type="GO" id="GO:0044718">
    <property type="term" value="P:siderophore transmembrane transport"/>
    <property type="evidence" value="ECO:0007669"/>
    <property type="project" value="TreeGrafter"/>
</dbReference>
<evidence type="ECO:0000256" key="4">
    <source>
        <dbReference type="ARBA" id="ARBA00022692"/>
    </source>
</evidence>
<dbReference type="Pfam" id="PF00593">
    <property type="entry name" value="TonB_dep_Rec_b-barrel"/>
    <property type="match status" value="1"/>
</dbReference>
<name>F2NIC8_DESAR</name>
<dbReference type="CDD" id="cd01347">
    <property type="entry name" value="ligand_gated_channel"/>
    <property type="match status" value="1"/>
</dbReference>
<evidence type="ECO:0000256" key="1">
    <source>
        <dbReference type="ARBA" id="ARBA00004571"/>
    </source>
</evidence>
<dbReference type="RefSeq" id="WP_013707439.1">
    <property type="nucleotide sequence ID" value="NC_015388.1"/>
</dbReference>
<dbReference type="SUPFAM" id="SSF56935">
    <property type="entry name" value="Porins"/>
    <property type="match status" value="1"/>
</dbReference>
<gene>
    <name evidence="14" type="ordered locus">Desac_2510</name>
</gene>
<keyword evidence="6 11" id="KW-0798">TonB box</keyword>
<evidence type="ECO:0000259" key="12">
    <source>
        <dbReference type="Pfam" id="PF00593"/>
    </source>
</evidence>
<evidence type="ECO:0000256" key="3">
    <source>
        <dbReference type="ARBA" id="ARBA00022452"/>
    </source>
</evidence>
<dbReference type="InterPro" id="IPR012910">
    <property type="entry name" value="Plug_dom"/>
</dbReference>
<keyword evidence="4 10" id="KW-0812">Transmembrane</keyword>
<feature type="domain" description="TonB-dependent receptor plug" evidence="13">
    <location>
        <begin position="75"/>
        <end position="184"/>
    </location>
</feature>
<dbReference type="GO" id="GO:0009279">
    <property type="term" value="C:cell outer membrane"/>
    <property type="evidence" value="ECO:0007669"/>
    <property type="project" value="UniProtKB-SubCell"/>
</dbReference>
<dbReference type="OrthoDB" id="9763670at2"/>
<evidence type="ECO:0000256" key="9">
    <source>
        <dbReference type="ARBA" id="ARBA00023237"/>
    </source>
</evidence>
<keyword evidence="5" id="KW-0732">Signal</keyword>
<dbReference type="eggNOG" id="COG4206">
    <property type="taxonomic scope" value="Bacteria"/>
</dbReference>
<dbReference type="EMBL" id="CP002629">
    <property type="protein sequence ID" value="AEB10330.1"/>
    <property type="molecule type" value="Genomic_DNA"/>
</dbReference>
<organism evidence="14 15">
    <name type="scientific">Desulfobacca acetoxidans (strain ATCC 700848 / DSM 11109 / ASRB2)</name>
    <dbReference type="NCBI Taxonomy" id="880072"/>
    <lineage>
        <taxon>Bacteria</taxon>
        <taxon>Pseudomonadati</taxon>
        <taxon>Thermodesulfobacteriota</taxon>
        <taxon>Desulfobaccia</taxon>
        <taxon>Desulfobaccales</taxon>
        <taxon>Desulfobaccaceae</taxon>
        <taxon>Desulfobacca</taxon>
    </lineage>
</organism>
<dbReference type="GO" id="GO:0015344">
    <property type="term" value="F:siderophore uptake transmembrane transporter activity"/>
    <property type="evidence" value="ECO:0007669"/>
    <property type="project" value="TreeGrafter"/>
</dbReference>
<dbReference type="Gene3D" id="2.40.170.20">
    <property type="entry name" value="TonB-dependent receptor, beta-barrel domain"/>
    <property type="match status" value="1"/>
</dbReference>
<dbReference type="Proteomes" id="UP000000483">
    <property type="component" value="Chromosome"/>
</dbReference>
<keyword evidence="15" id="KW-1185">Reference proteome</keyword>
<evidence type="ECO:0000313" key="14">
    <source>
        <dbReference type="EMBL" id="AEB10330.1"/>
    </source>
</evidence>